<evidence type="ECO:0000256" key="1">
    <source>
        <dbReference type="SAM" id="SignalP"/>
    </source>
</evidence>
<dbReference type="AlphaFoldDB" id="A0A8X7N7L9"/>
<gene>
    <name evidence="2" type="ORF">A4X09_0g5186</name>
</gene>
<comment type="caution">
    <text evidence="2">The sequence shown here is derived from an EMBL/GenBank/DDBJ whole genome shotgun (WGS) entry which is preliminary data.</text>
</comment>
<evidence type="ECO:0000313" key="2">
    <source>
        <dbReference type="EMBL" id="KAE8267165.1"/>
    </source>
</evidence>
<feature type="chain" id="PRO_5036453268" evidence="1">
    <location>
        <begin position="23"/>
        <end position="93"/>
    </location>
</feature>
<reference evidence="2" key="1">
    <citation type="submission" date="2016-04" db="EMBL/GenBank/DDBJ databases">
        <authorList>
            <person name="Nguyen H.D."/>
            <person name="Samba Siva P."/>
            <person name="Cullis J."/>
            <person name="Levesque C.A."/>
            <person name="Hambleton S."/>
        </authorList>
    </citation>
    <scope>NUCLEOTIDE SEQUENCE</scope>
    <source>
        <strain evidence="2">DAOMC 236422</strain>
    </source>
</reference>
<evidence type="ECO:0000313" key="3">
    <source>
        <dbReference type="Proteomes" id="UP000078113"/>
    </source>
</evidence>
<sequence length="93" mass="9677">MQLTTRLSLVLCGLMIVRPISAAPTPTDSANEALSTRSGVSNGIDLGDVLGGAGLFGGIKQGNNYGNGIDRDDALGNKGVTITAQEWQTYIHM</sequence>
<accession>A0A8X7N7L9</accession>
<dbReference type="EMBL" id="LWDG02000252">
    <property type="protein sequence ID" value="KAE8267165.1"/>
    <property type="molecule type" value="Genomic_DNA"/>
</dbReference>
<protein>
    <submittedName>
        <fullName evidence="2">Uncharacterized protein</fullName>
    </submittedName>
</protein>
<organism evidence="2 3">
    <name type="scientific">Tilletia walkeri</name>
    <dbReference type="NCBI Taxonomy" id="117179"/>
    <lineage>
        <taxon>Eukaryota</taxon>
        <taxon>Fungi</taxon>
        <taxon>Dikarya</taxon>
        <taxon>Basidiomycota</taxon>
        <taxon>Ustilaginomycotina</taxon>
        <taxon>Exobasidiomycetes</taxon>
        <taxon>Tilletiales</taxon>
        <taxon>Tilletiaceae</taxon>
        <taxon>Tilletia</taxon>
    </lineage>
</organism>
<keyword evidence="3" id="KW-1185">Reference proteome</keyword>
<name>A0A8X7N7L9_9BASI</name>
<reference evidence="2" key="2">
    <citation type="journal article" date="2019" name="IMA Fungus">
        <title>Genome sequencing and comparison of five Tilletia species to identify candidate genes for the detection of regulated species infecting wheat.</title>
        <authorList>
            <person name="Nguyen H.D.T."/>
            <person name="Sultana T."/>
            <person name="Kesanakurti P."/>
            <person name="Hambleton S."/>
        </authorList>
    </citation>
    <scope>NUCLEOTIDE SEQUENCE</scope>
    <source>
        <strain evidence="2">DAOMC 236422</strain>
    </source>
</reference>
<feature type="signal peptide" evidence="1">
    <location>
        <begin position="1"/>
        <end position="22"/>
    </location>
</feature>
<dbReference type="Proteomes" id="UP000078113">
    <property type="component" value="Unassembled WGS sequence"/>
</dbReference>
<keyword evidence="1" id="KW-0732">Signal</keyword>
<proteinExistence type="predicted"/>